<dbReference type="InterPro" id="IPR001638">
    <property type="entry name" value="Solute-binding_3/MltF_N"/>
</dbReference>
<reference evidence="11 12" key="1">
    <citation type="submission" date="2019-03" db="EMBL/GenBank/DDBJ databases">
        <title>Bacillus niacini sp. nov. a Nicotinate-Metabolizing Mesophile Isolated from Soil.</title>
        <authorList>
            <person name="Zhang G."/>
        </authorList>
    </citation>
    <scope>NUCLEOTIDE SEQUENCE [LARGE SCALE GENOMIC DNA]</scope>
    <source>
        <strain evidence="11 12">WN066</strain>
    </source>
</reference>
<evidence type="ECO:0000256" key="1">
    <source>
        <dbReference type="ARBA" id="ARBA00004193"/>
    </source>
</evidence>
<dbReference type="SMART" id="SM00079">
    <property type="entry name" value="PBPe"/>
    <property type="match status" value="1"/>
</dbReference>
<evidence type="ECO:0000256" key="7">
    <source>
        <dbReference type="SAM" id="SignalP"/>
    </source>
</evidence>
<evidence type="ECO:0000259" key="8">
    <source>
        <dbReference type="SMART" id="SM00062"/>
    </source>
</evidence>
<dbReference type="PROSITE" id="PS51257">
    <property type="entry name" value="PROKAR_LIPOPROTEIN"/>
    <property type="match status" value="1"/>
</dbReference>
<dbReference type="Pfam" id="PF00497">
    <property type="entry name" value="SBP_bac_3"/>
    <property type="match status" value="1"/>
</dbReference>
<dbReference type="Proteomes" id="UP001178888">
    <property type="component" value="Unassembled WGS sequence"/>
</dbReference>
<dbReference type="SMART" id="SM00062">
    <property type="entry name" value="PBPb"/>
    <property type="match status" value="1"/>
</dbReference>
<comment type="subcellular location">
    <subcellularLocation>
        <location evidence="1">Cell membrane</location>
        <topology evidence="1">Lipid-anchor</topology>
    </subcellularLocation>
</comment>
<keyword evidence="5" id="KW-0449">Lipoprotein</keyword>
<dbReference type="GO" id="GO:0015276">
    <property type="term" value="F:ligand-gated monoatomic ion channel activity"/>
    <property type="evidence" value="ECO:0007669"/>
    <property type="project" value="InterPro"/>
</dbReference>
<evidence type="ECO:0000313" key="13">
    <source>
        <dbReference type="Proteomes" id="UP001178888"/>
    </source>
</evidence>
<name>A0A4R5VZ64_9BACI</name>
<dbReference type="PANTHER" id="PTHR35936:SF17">
    <property type="entry name" value="ARGININE-BINDING EXTRACELLULAR PROTEIN ARTP"/>
    <property type="match status" value="1"/>
</dbReference>
<dbReference type="AlphaFoldDB" id="A0A4R5VZ64"/>
<evidence type="ECO:0000256" key="4">
    <source>
        <dbReference type="ARBA" id="ARBA00023139"/>
    </source>
</evidence>
<dbReference type="InterPro" id="IPR001320">
    <property type="entry name" value="Iontro_rcpt_C"/>
</dbReference>
<evidence type="ECO:0000256" key="6">
    <source>
        <dbReference type="RuleBase" id="RU003744"/>
    </source>
</evidence>
<keyword evidence="4" id="KW-0564">Palmitate</keyword>
<dbReference type="InterPro" id="IPR018313">
    <property type="entry name" value="SBP_3_CS"/>
</dbReference>
<dbReference type="PANTHER" id="PTHR35936">
    <property type="entry name" value="MEMBRANE-BOUND LYTIC MUREIN TRANSGLYCOSYLASE F"/>
    <property type="match status" value="1"/>
</dbReference>
<dbReference type="CDD" id="cd13624">
    <property type="entry name" value="PBP2_Arg_Lys_His"/>
    <property type="match status" value="1"/>
</dbReference>
<proteinExistence type="inferred from homology"/>
<comment type="caution">
    <text evidence="11">The sequence shown here is derived from an EMBL/GenBank/DDBJ whole genome shotgun (WGS) entry which is preliminary data.</text>
</comment>
<protein>
    <submittedName>
        <fullName evidence="11">Basic amino acid ABC transporter substrate-binding protein</fullName>
    </submittedName>
</protein>
<evidence type="ECO:0000313" key="11">
    <source>
        <dbReference type="EMBL" id="TDK64759.1"/>
    </source>
</evidence>
<organism evidence="11 12">
    <name type="scientific">Bacillus salipaludis</name>
    <dbReference type="NCBI Taxonomy" id="2547811"/>
    <lineage>
        <taxon>Bacteria</taxon>
        <taxon>Bacillati</taxon>
        <taxon>Bacillota</taxon>
        <taxon>Bacilli</taxon>
        <taxon>Bacillales</taxon>
        <taxon>Bacillaceae</taxon>
        <taxon>Bacillus</taxon>
    </lineage>
</organism>
<evidence type="ECO:0000313" key="12">
    <source>
        <dbReference type="Proteomes" id="UP000295132"/>
    </source>
</evidence>
<dbReference type="Proteomes" id="UP000295132">
    <property type="component" value="Unassembled WGS sequence"/>
</dbReference>
<accession>A0A4R5VZ64</accession>
<feature type="chain" id="PRO_5044608878" evidence="7">
    <location>
        <begin position="22"/>
        <end position="269"/>
    </location>
</feature>
<dbReference type="EMBL" id="SMYO01000001">
    <property type="protein sequence ID" value="TDK64759.1"/>
    <property type="molecule type" value="Genomic_DNA"/>
</dbReference>
<dbReference type="EMBL" id="JAVGVR010000001">
    <property type="protein sequence ID" value="MDQ6597033.1"/>
    <property type="molecule type" value="Genomic_DNA"/>
</dbReference>
<evidence type="ECO:0000256" key="3">
    <source>
        <dbReference type="ARBA" id="ARBA00022729"/>
    </source>
</evidence>
<feature type="domain" description="Ionotropic glutamate receptor C-terminal" evidence="9">
    <location>
        <begin position="39"/>
        <end position="260"/>
    </location>
</feature>
<evidence type="ECO:0000313" key="10">
    <source>
        <dbReference type="EMBL" id="MDQ6597033.1"/>
    </source>
</evidence>
<dbReference type="PROSITE" id="PS01039">
    <property type="entry name" value="SBP_BACTERIAL_3"/>
    <property type="match status" value="1"/>
</dbReference>
<evidence type="ECO:0000256" key="5">
    <source>
        <dbReference type="ARBA" id="ARBA00023288"/>
    </source>
</evidence>
<reference evidence="10" key="2">
    <citation type="submission" date="2023-08" db="EMBL/GenBank/DDBJ databases">
        <title>Nitrogen cycling bacteria in agricultural field soils.</title>
        <authorList>
            <person name="Jang J."/>
        </authorList>
    </citation>
    <scope>NUCLEOTIDE SEQUENCE</scope>
    <source>
        <strain evidence="10">PS3-36</strain>
    </source>
</reference>
<dbReference type="SUPFAM" id="SSF53850">
    <property type="entry name" value="Periplasmic binding protein-like II"/>
    <property type="match status" value="1"/>
</dbReference>
<feature type="domain" description="Solute-binding protein family 3/N-terminal" evidence="8">
    <location>
        <begin position="39"/>
        <end position="261"/>
    </location>
</feature>
<dbReference type="RefSeq" id="WP_133332386.1">
    <property type="nucleotide sequence ID" value="NZ_JAVGVR010000001.1"/>
</dbReference>
<feature type="signal peptide" evidence="7">
    <location>
        <begin position="1"/>
        <end position="21"/>
    </location>
</feature>
<keyword evidence="13" id="KW-1185">Reference proteome</keyword>
<dbReference type="Gene3D" id="3.40.190.10">
    <property type="entry name" value="Periplasmic binding protein-like II"/>
    <property type="match status" value="2"/>
</dbReference>
<dbReference type="GO" id="GO:0005886">
    <property type="term" value="C:plasma membrane"/>
    <property type="evidence" value="ECO:0007669"/>
    <property type="project" value="UniProtKB-SubCell"/>
</dbReference>
<evidence type="ECO:0000259" key="9">
    <source>
        <dbReference type="SMART" id="SM00079"/>
    </source>
</evidence>
<comment type="similarity">
    <text evidence="2 6">Belongs to the bacterial solute-binding protein 3 family.</text>
</comment>
<gene>
    <name evidence="11" type="ORF">E2K98_00500</name>
    <name evidence="10" type="ORF">RCG21_11820</name>
</gene>
<keyword evidence="3 7" id="KW-0732">Signal</keyword>
<evidence type="ECO:0000256" key="2">
    <source>
        <dbReference type="ARBA" id="ARBA00010333"/>
    </source>
</evidence>
<sequence>MKALKSLSMVLVLMVILSACGTSQTSNSGEKVKESEKKTLKVVTNAEYAPFEFLDKGQIKGFDLDFIKMVAKEAGYDINVVNTGWDPLFVEVKGKTADFGISAITINDERKQTYDFSTPYFLSTNEILVPKDSPIKSAADLKGKKVAVQNGTTGQEAVEALIGKNNHDLKKFKSNNLAIMELKSGGADAVVADNTVVEEYVKNNPNENLVVIKDDTAFEKEFYGLMFPKGSGLKADFDKAITKVLENGEYAKIYQQWFKSDPDVNALKQ</sequence>